<evidence type="ECO:0000256" key="6">
    <source>
        <dbReference type="ARBA" id="ARBA00022917"/>
    </source>
</evidence>
<feature type="domain" description="DALR anticodon binding" evidence="11">
    <location>
        <begin position="500"/>
        <end position="616"/>
    </location>
</feature>
<dbReference type="STRING" id="478744.SAMN05444359_10533"/>
<dbReference type="InterPro" id="IPR009080">
    <property type="entry name" value="tRNAsynth_Ia_anticodon-bd"/>
</dbReference>
<dbReference type="InParanoid" id="A0A1H9CX63"/>
<dbReference type="InterPro" id="IPR001278">
    <property type="entry name" value="Arg-tRNA-ligase"/>
</dbReference>
<dbReference type="NCBIfam" id="TIGR00456">
    <property type="entry name" value="argS"/>
    <property type="match status" value="1"/>
</dbReference>
<dbReference type="PRINTS" id="PR01038">
    <property type="entry name" value="TRNASYNTHARG"/>
</dbReference>
<dbReference type="SMART" id="SM00836">
    <property type="entry name" value="DALR_1"/>
    <property type="match status" value="1"/>
</dbReference>
<dbReference type="Gene3D" id="1.10.730.10">
    <property type="entry name" value="Isoleucyl-tRNA Synthetase, Domain 1"/>
    <property type="match status" value="1"/>
</dbReference>
<dbReference type="Gene3D" id="3.40.50.620">
    <property type="entry name" value="HUPs"/>
    <property type="match status" value="1"/>
</dbReference>
<feature type="short sequence motif" description="'HIGH' region" evidence="9">
    <location>
        <begin position="125"/>
        <end position="135"/>
    </location>
</feature>
<evidence type="ECO:0000256" key="2">
    <source>
        <dbReference type="ARBA" id="ARBA00022490"/>
    </source>
</evidence>
<evidence type="ECO:0000256" key="10">
    <source>
        <dbReference type="RuleBase" id="RU363038"/>
    </source>
</evidence>
<dbReference type="InterPro" id="IPR001412">
    <property type="entry name" value="aa-tRNA-synth_I_CS"/>
</dbReference>
<organism evidence="13 14">
    <name type="scientific">Neolewinella agarilytica</name>
    <dbReference type="NCBI Taxonomy" id="478744"/>
    <lineage>
        <taxon>Bacteria</taxon>
        <taxon>Pseudomonadati</taxon>
        <taxon>Bacteroidota</taxon>
        <taxon>Saprospiria</taxon>
        <taxon>Saprospirales</taxon>
        <taxon>Lewinellaceae</taxon>
        <taxon>Neolewinella</taxon>
    </lineage>
</organism>
<dbReference type="Pfam" id="PF00750">
    <property type="entry name" value="tRNA-synt_1d"/>
    <property type="match status" value="1"/>
</dbReference>
<keyword evidence="4 9" id="KW-0547">Nucleotide-binding</keyword>
<protein>
    <recommendedName>
        <fullName evidence="9">Arginine--tRNA ligase</fullName>
        <ecNumber evidence="9">6.1.1.19</ecNumber>
    </recommendedName>
    <alternativeName>
        <fullName evidence="9">Arginyl-tRNA synthetase</fullName>
        <shortName evidence="9">ArgRS</shortName>
    </alternativeName>
</protein>
<dbReference type="GO" id="GO:0005524">
    <property type="term" value="F:ATP binding"/>
    <property type="evidence" value="ECO:0007669"/>
    <property type="project" value="UniProtKB-UniRule"/>
</dbReference>
<accession>A0A1H9CX63</accession>
<gene>
    <name evidence="9" type="primary">argS</name>
    <name evidence="13" type="ORF">SAMN05444359_10533</name>
</gene>
<dbReference type="SUPFAM" id="SSF47323">
    <property type="entry name" value="Anticodon-binding domain of a subclass of class I aminoacyl-tRNA synthetases"/>
    <property type="match status" value="1"/>
</dbReference>
<dbReference type="OrthoDB" id="9805987at2"/>
<dbReference type="PANTHER" id="PTHR11956">
    <property type="entry name" value="ARGINYL-TRNA SYNTHETASE"/>
    <property type="match status" value="1"/>
</dbReference>
<comment type="catalytic activity">
    <reaction evidence="8 9">
        <text>tRNA(Arg) + L-arginine + ATP = L-arginyl-tRNA(Arg) + AMP + diphosphate</text>
        <dbReference type="Rhea" id="RHEA:20301"/>
        <dbReference type="Rhea" id="RHEA-COMP:9658"/>
        <dbReference type="Rhea" id="RHEA-COMP:9673"/>
        <dbReference type="ChEBI" id="CHEBI:30616"/>
        <dbReference type="ChEBI" id="CHEBI:32682"/>
        <dbReference type="ChEBI" id="CHEBI:33019"/>
        <dbReference type="ChEBI" id="CHEBI:78442"/>
        <dbReference type="ChEBI" id="CHEBI:78513"/>
        <dbReference type="ChEBI" id="CHEBI:456215"/>
        <dbReference type="EC" id="6.1.1.19"/>
    </reaction>
</comment>
<dbReference type="InterPro" id="IPR036695">
    <property type="entry name" value="Arg-tRNA-synth_N_sf"/>
</dbReference>
<evidence type="ECO:0000256" key="7">
    <source>
        <dbReference type="ARBA" id="ARBA00023146"/>
    </source>
</evidence>
<proteinExistence type="inferred from homology"/>
<dbReference type="HAMAP" id="MF_00123">
    <property type="entry name" value="Arg_tRNA_synth"/>
    <property type="match status" value="1"/>
</dbReference>
<evidence type="ECO:0000313" key="13">
    <source>
        <dbReference type="EMBL" id="SEQ05193.1"/>
    </source>
</evidence>
<dbReference type="EC" id="6.1.1.19" evidence="9"/>
<dbReference type="GO" id="GO:0006420">
    <property type="term" value="P:arginyl-tRNA aminoacylation"/>
    <property type="evidence" value="ECO:0007669"/>
    <property type="project" value="UniProtKB-UniRule"/>
</dbReference>
<keyword evidence="7 9" id="KW-0030">Aminoacyl-tRNA synthetase</keyword>
<keyword evidence="2 9" id="KW-0963">Cytoplasm</keyword>
<dbReference type="AlphaFoldDB" id="A0A1H9CX63"/>
<name>A0A1H9CX63_9BACT</name>
<dbReference type="RefSeq" id="WP_090166263.1">
    <property type="nucleotide sequence ID" value="NZ_FOFB01000005.1"/>
</dbReference>
<dbReference type="Gene3D" id="3.30.1360.70">
    <property type="entry name" value="Arginyl tRNA synthetase N-terminal domain"/>
    <property type="match status" value="1"/>
</dbReference>
<dbReference type="SUPFAM" id="SSF52374">
    <property type="entry name" value="Nucleotidylyl transferase"/>
    <property type="match status" value="1"/>
</dbReference>
<keyword evidence="3 9" id="KW-0436">Ligase</keyword>
<dbReference type="EMBL" id="FOFB01000005">
    <property type="protein sequence ID" value="SEQ05193.1"/>
    <property type="molecule type" value="Genomic_DNA"/>
</dbReference>
<evidence type="ECO:0000259" key="12">
    <source>
        <dbReference type="SMART" id="SM01016"/>
    </source>
</evidence>
<evidence type="ECO:0000256" key="5">
    <source>
        <dbReference type="ARBA" id="ARBA00022840"/>
    </source>
</evidence>
<evidence type="ECO:0000259" key="11">
    <source>
        <dbReference type="SMART" id="SM00836"/>
    </source>
</evidence>
<evidence type="ECO:0000256" key="1">
    <source>
        <dbReference type="ARBA" id="ARBA00005594"/>
    </source>
</evidence>
<dbReference type="GO" id="GO:0005737">
    <property type="term" value="C:cytoplasm"/>
    <property type="evidence" value="ECO:0007669"/>
    <property type="project" value="UniProtKB-SubCell"/>
</dbReference>
<dbReference type="InterPro" id="IPR005148">
    <property type="entry name" value="Arg-tRNA-synth_N"/>
</dbReference>
<evidence type="ECO:0000313" key="14">
    <source>
        <dbReference type="Proteomes" id="UP000199021"/>
    </source>
</evidence>
<dbReference type="Proteomes" id="UP000199021">
    <property type="component" value="Unassembled WGS sequence"/>
</dbReference>
<dbReference type="SMART" id="SM01016">
    <property type="entry name" value="Arg_tRNA_synt_N"/>
    <property type="match status" value="1"/>
</dbReference>
<evidence type="ECO:0000256" key="8">
    <source>
        <dbReference type="ARBA" id="ARBA00049339"/>
    </source>
</evidence>
<dbReference type="InterPro" id="IPR014729">
    <property type="entry name" value="Rossmann-like_a/b/a_fold"/>
</dbReference>
<dbReference type="Pfam" id="PF05746">
    <property type="entry name" value="DALR_1"/>
    <property type="match status" value="1"/>
</dbReference>
<feature type="domain" description="Arginyl tRNA synthetase N-terminal" evidence="12">
    <location>
        <begin position="7"/>
        <end position="90"/>
    </location>
</feature>
<keyword evidence="5 9" id="KW-0067">ATP-binding</keyword>
<comment type="similarity">
    <text evidence="1 9 10">Belongs to the class-I aminoacyl-tRNA synthetase family.</text>
</comment>
<dbReference type="PROSITE" id="PS00178">
    <property type="entry name" value="AA_TRNA_LIGASE_I"/>
    <property type="match status" value="1"/>
</dbReference>
<reference evidence="14" key="1">
    <citation type="submission" date="2016-10" db="EMBL/GenBank/DDBJ databases">
        <authorList>
            <person name="Varghese N."/>
            <person name="Submissions S."/>
        </authorList>
    </citation>
    <scope>NUCLEOTIDE SEQUENCE [LARGE SCALE GENOMIC DNA]</scope>
    <source>
        <strain evidence="14">DSM 24740</strain>
    </source>
</reference>
<dbReference type="Pfam" id="PF03485">
    <property type="entry name" value="Arg_tRNA_synt_N"/>
    <property type="match status" value="1"/>
</dbReference>
<evidence type="ECO:0000256" key="3">
    <source>
        <dbReference type="ARBA" id="ARBA00022598"/>
    </source>
</evidence>
<dbReference type="GO" id="GO:0004814">
    <property type="term" value="F:arginine-tRNA ligase activity"/>
    <property type="evidence" value="ECO:0007669"/>
    <property type="project" value="UniProtKB-UniRule"/>
</dbReference>
<evidence type="ECO:0000256" key="9">
    <source>
        <dbReference type="HAMAP-Rule" id="MF_00123"/>
    </source>
</evidence>
<dbReference type="PANTHER" id="PTHR11956:SF5">
    <property type="entry name" value="ARGININE--TRNA LIGASE, CYTOPLASMIC"/>
    <property type="match status" value="1"/>
</dbReference>
<keyword evidence="14" id="KW-1185">Reference proteome</keyword>
<comment type="subcellular location">
    <subcellularLocation>
        <location evidence="9">Cytoplasm</location>
    </subcellularLocation>
</comment>
<evidence type="ECO:0000256" key="4">
    <source>
        <dbReference type="ARBA" id="ARBA00022741"/>
    </source>
</evidence>
<comment type="subunit">
    <text evidence="9">Monomer.</text>
</comment>
<sequence length="616" mass="69405">MEKTLPEIIEAGVKAAITDLYQADGSSQEITLQSTRREFEGEFTVVTFPLTRLARKKPDEIAEELGAYLKEKVAEIADYNVIKGFLNLVIADDYWRDFLLEAPIKEGYGSSPANGESVVVEFSSPNTNKPLHLGHVRNILLGWSSAQMLSAAGYDVKKVQIINDRGIAICKSMLAWQRFGEGATPESTGTKPDHFVGDYYVLFEQKFQAEYKAWQETAEGQEVFAKLGKEKQTPEAFFKGYAKKYFNDYSELGAAAKNMLLQWEAGDAETRALWEKMNGWVYEGFEETYQKLGVSFDKLYYESNTYVLGKDMVELGLEKGVFQKREDGSVFADLTDAKLSEKTLMRADGTSIYITQDLGTARLRYDDFGAKRMIYTVADEQNHHFATLFELLKRLEEPYANGLYHLSYGMVDLPSGRMKSREGTVVDADDLMKEVIHEARLMSQERAATSELSQEEQDEIIRQIGMSALKFHIIKVGPQKRMTFDPKESVDMQGQTGPYVQNAYVRTRAVWRKAGNPDVSLAKNYTGLAPAERELVNQLYAFPGLVKTAAESYDPSLVAMFCYDLAKSLHKFWHDHSILSAESPEAIAFRLQLCKAVGNTLQKGMGLLGIEVPERM</sequence>
<dbReference type="InterPro" id="IPR008909">
    <property type="entry name" value="DALR_anticod-bd"/>
</dbReference>
<dbReference type="SUPFAM" id="SSF55190">
    <property type="entry name" value="Arginyl-tRNA synthetase (ArgRS), N-terminal 'additional' domain"/>
    <property type="match status" value="1"/>
</dbReference>
<dbReference type="InterPro" id="IPR035684">
    <property type="entry name" value="ArgRS_core"/>
</dbReference>
<keyword evidence="6 9" id="KW-0648">Protein biosynthesis</keyword>
<dbReference type="FunCoup" id="A0A1H9CX63">
    <property type="interactions" value="463"/>
</dbReference>